<dbReference type="GO" id="GO:0003677">
    <property type="term" value="F:DNA binding"/>
    <property type="evidence" value="ECO:0007669"/>
    <property type="project" value="UniProtKB-KW"/>
</dbReference>
<feature type="compositionally biased region" description="Polar residues" evidence="4">
    <location>
        <begin position="97"/>
        <end position="113"/>
    </location>
</feature>
<feature type="compositionally biased region" description="Low complexity" evidence="4">
    <location>
        <begin position="138"/>
        <end position="153"/>
    </location>
</feature>
<feature type="region of interest" description="Disordered" evidence="4">
    <location>
        <begin position="93"/>
        <end position="189"/>
    </location>
</feature>
<dbReference type="SUPFAM" id="SSF57959">
    <property type="entry name" value="Leucine zipper domain"/>
    <property type="match status" value="1"/>
</dbReference>
<keyword evidence="1" id="KW-0805">Transcription regulation</keyword>
<feature type="compositionally biased region" description="Polar residues" evidence="4">
    <location>
        <begin position="122"/>
        <end position="132"/>
    </location>
</feature>
<dbReference type="GeneID" id="70188454"/>
<dbReference type="Pfam" id="PF00170">
    <property type="entry name" value="bZIP_1"/>
    <property type="match status" value="1"/>
</dbReference>
<dbReference type="GO" id="GO:0006357">
    <property type="term" value="P:regulation of transcription by RNA polymerase II"/>
    <property type="evidence" value="ECO:0007669"/>
    <property type="project" value="InterPro"/>
</dbReference>
<evidence type="ECO:0000256" key="4">
    <source>
        <dbReference type="SAM" id="MobiDB-lite"/>
    </source>
</evidence>
<feature type="compositionally biased region" description="Basic residues" evidence="4">
    <location>
        <begin position="171"/>
        <end position="189"/>
    </location>
</feature>
<accession>A0A9P9BPY3</accession>
<dbReference type="PROSITE" id="PS00036">
    <property type="entry name" value="BZIP_BASIC"/>
    <property type="match status" value="1"/>
</dbReference>
<dbReference type="PANTHER" id="PTHR23351:SF24">
    <property type="entry name" value="ACTIVATING TRANSCRIPTION FACTOR 3-RELATED"/>
    <property type="match status" value="1"/>
</dbReference>
<dbReference type="SMART" id="SM00338">
    <property type="entry name" value="BRLZ"/>
    <property type="match status" value="1"/>
</dbReference>
<keyword evidence="7" id="KW-1185">Reference proteome</keyword>
<dbReference type="RefSeq" id="XP_046011908.1">
    <property type="nucleotide sequence ID" value="XM_046158908.1"/>
</dbReference>
<name>A0A9P9BPY3_9PEZI</name>
<sequence>MSDWSGQSHSLSCDKFGDMSWMPLDNASDPLVGPNQGFSMDLCSQQYDMPLQPFDTMQFNTLVPVELNTAMIDDAASSIHSWPNLPSRLPGAFSDAATASTHTSPDNFGTEPSSSRRHSYHQVPQNKTKSPATRSKWRASSSASKTQAATTTSPFNNASPGASIISTTKNTRSKKNTRREKNRRAATKYRNKTKKGIEELREIERQLSEKNRTLSAHVDCLRNEILSLKTEILRHGTCESPLVHEYIMKAAKQL</sequence>
<dbReference type="InterPro" id="IPR000837">
    <property type="entry name" value="AP-1"/>
</dbReference>
<keyword evidence="3" id="KW-0804">Transcription</keyword>
<dbReference type="AlphaFoldDB" id="A0A9P9BPY3"/>
<evidence type="ECO:0000256" key="3">
    <source>
        <dbReference type="ARBA" id="ARBA00023163"/>
    </source>
</evidence>
<evidence type="ECO:0000313" key="7">
    <source>
        <dbReference type="Proteomes" id="UP000756346"/>
    </source>
</evidence>
<reference evidence="6" key="1">
    <citation type="journal article" date="2021" name="Nat. Commun.">
        <title>Genetic determinants of endophytism in the Arabidopsis root mycobiome.</title>
        <authorList>
            <person name="Mesny F."/>
            <person name="Miyauchi S."/>
            <person name="Thiergart T."/>
            <person name="Pickel B."/>
            <person name="Atanasova L."/>
            <person name="Karlsson M."/>
            <person name="Huettel B."/>
            <person name="Barry K.W."/>
            <person name="Haridas S."/>
            <person name="Chen C."/>
            <person name="Bauer D."/>
            <person name="Andreopoulos W."/>
            <person name="Pangilinan J."/>
            <person name="LaButti K."/>
            <person name="Riley R."/>
            <person name="Lipzen A."/>
            <person name="Clum A."/>
            <person name="Drula E."/>
            <person name="Henrissat B."/>
            <person name="Kohler A."/>
            <person name="Grigoriev I.V."/>
            <person name="Martin F.M."/>
            <person name="Hacquard S."/>
        </authorList>
    </citation>
    <scope>NUCLEOTIDE SEQUENCE</scope>
    <source>
        <strain evidence="6">MPI-CAGE-CH-0230</strain>
    </source>
</reference>
<comment type="caution">
    <text evidence="6">The sequence shown here is derived from an EMBL/GenBank/DDBJ whole genome shotgun (WGS) entry which is preliminary data.</text>
</comment>
<keyword evidence="2" id="KW-0238">DNA-binding</keyword>
<dbReference type="Gene3D" id="1.20.5.170">
    <property type="match status" value="1"/>
</dbReference>
<gene>
    <name evidence="6" type="ORF">B0I36DRAFT_364138</name>
</gene>
<dbReference type="InterPro" id="IPR046347">
    <property type="entry name" value="bZIP_sf"/>
</dbReference>
<feature type="domain" description="BZIP" evidence="5">
    <location>
        <begin position="172"/>
        <end position="235"/>
    </location>
</feature>
<dbReference type="Proteomes" id="UP000756346">
    <property type="component" value="Unassembled WGS sequence"/>
</dbReference>
<proteinExistence type="predicted"/>
<dbReference type="GO" id="GO:0003700">
    <property type="term" value="F:DNA-binding transcription factor activity"/>
    <property type="evidence" value="ECO:0007669"/>
    <property type="project" value="InterPro"/>
</dbReference>
<dbReference type="OrthoDB" id="295274at2759"/>
<evidence type="ECO:0000259" key="5">
    <source>
        <dbReference type="PROSITE" id="PS50217"/>
    </source>
</evidence>
<evidence type="ECO:0000313" key="6">
    <source>
        <dbReference type="EMBL" id="KAH7029620.1"/>
    </source>
</evidence>
<protein>
    <recommendedName>
        <fullName evidence="5">BZIP domain-containing protein</fullName>
    </recommendedName>
</protein>
<organism evidence="6 7">
    <name type="scientific">Microdochium trichocladiopsis</name>
    <dbReference type="NCBI Taxonomy" id="1682393"/>
    <lineage>
        <taxon>Eukaryota</taxon>
        <taxon>Fungi</taxon>
        <taxon>Dikarya</taxon>
        <taxon>Ascomycota</taxon>
        <taxon>Pezizomycotina</taxon>
        <taxon>Sordariomycetes</taxon>
        <taxon>Xylariomycetidae</taxon>
        <taxon>Xylariales</taxon>
        <taxon>Microdochiaceae</taxon>
        <taxon>Microdochium</taxon>
    </lineage>
</organism>
<dbReference type="EMBL" id="JAGTJQ010000006">
    <property type="protein sequence ID" value="KAH7029620.1"/>
    <property type="molecule type" value="Genomic_DNA"/>
</dbReference>
<dbReference type="PANTHER" id="PTHR23351">
    <property type="entry name" value="FOS TRANSCRIPTION FACTOR-RELATED"/>
    <property type="match status" value="1"/>
</dbReference>
<dbReference type="CDD" id="cd14687">
    <property type="entry name" value="bZIP_ATF2"/>
    <property type="match status" value="1"/>
</dbReference>
<dbReference type="InterPro" id="IPR004827">
    <property type="entry name" value="bZIP"/>
</dbReference>
<dbReference type="PROSITE" id="PS50217">
    <property type="entry name" value="BZIP"/>
    <property type="match status" value="1"/>
</dbReference>
<evidence type="ECO:0000256" key="1">
    <source>
        <dbReference type="ARBA" id="ARBA00023015"/>
    </source>
</evidence>
<evidence type="ECO:0000256" key="2">
    <source>
        <dbReference type="ARBA" id="ARBA00023125"/>
    </source>
</evidence>